<protein>
    <recommendedName>
        <fullName evidence="5">Secreted protein</fullName>
    </recommendedName>
</protein>
<keyword evidence="2" id="KW-0732">Signal</keyword>
<comment type="caution">
    <text evidence="3">The sequence shown here is derived from an EMBL/GenBank/DDBJ whole genome shotgun (WGS) entry which is preliminary data.</text>
</comment>
<dbReference type="AlphaFoldDB" id="A0A9X3AKT2"/>
<feature type="region of interest" description="Disordered" evidence="1">
    <location>
        <begin position="77"/>
        <end position="106"/>
    </location>
</feature>
<sequence>MKKLVTCTACLVLLSTPALAGEVTGNGKELTVNGKSSCAFSGLNDTPDGDVDTSDPGGRVQSFGFFFAQTWLAPFLDPTANDPREPSLSPGWACNPQRGGPYEPGG</sequence>
<organism evidence="3 4">
    <name type="scientific">Tsuneonella litorea</name>
    <dbReference type="NCBI Taxonomy" id="2976475"/>
    <lineage>
        <taxon>Bacteria</taxon>
        <taxon>Pseudomonadati</taxon>
        <taxon>Pseudomonadota</taxon>
        <taxon>Alphaproteobacteria</taxon>
        <taxon>Sphingomonadales</taxon>
        <taxon>Erythrobacteraceae</taxon>
        <taxon>Tsuneonella</taxon>
    </lineage>
</organism>
<keyword evidence="4" id="KW-1185">Reference proteome</keyword>
<accession>A0A9X3AKT2</accession>
<evidence type="ECO:0000313" key="4">
    <source>
        <dbReference type="Proteomes" id="UP001142648"/>
    </source>
</evidence>
<proteinExistence type="predicted"/>
<dbReference type="EMBL" id="JAOAMV010000002">
    <property type="protein sequence ID" value="MCT2558243.1"/>
    <property type="molecule type" value="Genomic_DNA"/>
</dbReference>
<feature type="chain" id="PRO_5040932742" description="Secreted protein" evidence="2">
    <location>
        <begin position="21"/>
        <end position="106"/>
    </location>
</feature>
<evidence type="ECO:0000256" key="1">
    <source>
        <dbReference type="SAM" id="MobiDB-lite"/>
    </source>
</evidence>
<evidence type="ECO:0008006" key="5">
    <source>
        <dbReference type="Google" id="ProtNLM"/>
    </source>
</evidence>
<name>A0A9X3AKT2_9SPHN</name>
<dbReference type="Proteomes" id="UP001142648">
    <property type="component" value="Unassembled WGS sequence"/>
</dbReference>
<gene>
    <name evidence="3" type="ORF">N0B51_04550</name>
</gene>
<evidence type="ECO:0000313" key="3">
    <source>
        <dbReference type="EMBL" id="MCT2558243.1"/>
    </source>
</evidence>
<feature type="signal peptide" evidence="2">
    <location>
        <begin position="1"/>
        <end position="20"/>
    </location>
</feature>
<reference evidence="3" key="1">
    <citation type="submission" date="2022-09" db="EMBL/GenBank/DDBJ databases">
        <title>The genome sequence of Tsuneonella sp. YG55.</title>
        <authorList>
            <person name="Liu Y."/>
        </authorList>
    </citation>
    <scope>NUCLEOTIDE SEQUENCE</scope>
    <source>
        <strain evidence="3">YG55</strain>
    </source>
</reference>
<dbReference type="RefSeq" id="WP_259961048.1">
    <property type="nucleotide sequence ID" value="NZ_JAOAMV010000002.1"/>
</dbReference>
<evidence type="ECO:0000256" key="2">
    <source>
        <dbReference type="SAM" id="SignalP"/>
    </source>
</evidence>